<dbReference type="EMBL" id="UINC01091361">
    <property type="protein sequence ID" value="SVC44062.1"/>
    <property type="molecule type" value="Genomic_DNA"/>
</dbReference>
<feature type="non-terminal residue" evidence="1">
    <location>
        <position position="1"/>
    </location>
</feature>
<dbReference type="Gene3D" id="3.30.360.10">
    <property type="entry name" value="Dihydrodipicolinate Reductase, domain 2"/>
    <property type="match status" value="1"/>
</dbReference>
<sequence length="75" mass="8165">EKALLEEFGPQPAAISGAADPMAVSFDGHAQIILDMMDAIREDRDPHIPLESARHAVQIINAIYESGRKGRAIEL</sequence>
<reference evidence="1" key="1">
    <citation type="submission" date="2018-05" db="EMBL/GenBank/DDBJ databases">
        <authorList>
            <person name="Lanie J.A."/>
            <person name="Ng W.-L."/>
            <person name="Kazmierczak K.M."/>
            <person name="Andrzejewski T.M."/>
            <person name="Davidsen T.M."/>
            <person name="Wayne K.J."/>
            <person name="Tettelin H."/>
            <person name="Glass J.I."/>
            <person name="Rusch D."/>
            <person name="Podicherti R."/>
            <person name="Tsui H.-C.T."/>
            <person name="Winkler M.E."/>
        </authorList>
    </citation>
    <scope>NUCLEOTIDE SEQUENCE</scope>
</reference>
<name>A0A382M9K3_9ZZZZ</name>
<organism evidence="1">
    <name type="scientific">marine metagenome</name>
    <dbReference type="NCBI Taxonomy" id="408172"/>
    <lineage>
        <taxon>unclassified sequences</taxon>
        <taxon>metagenomes</taxon>
        <taxon>ecological metagenomes</taxon>
    </lineage>
</organism>
<accession>A0A382M9K3</accession>
<dbReference type="AlphaFoldDB" id="A0A382M9K3"/>
<evidence type="ECO:0008006" key="2">
    <source>
        <dbReference type="Google" id="ProtNLM"/>
    </source>
</evidence>
<gene>
    <name evidence="1" type="ORF">METZ01_LOCUS296916</name>
</gene>
<evidence type="ECO:0000313" key="1">
    <source>
        <dbReference type="EMBL" id="SVC44062.1"/>
    </source>
</evidence>
<proteinExistence type="predicted"/>
<protein>
    <recommendedName>
        <fullName evidence="2">Gfo/Idh/MocA-like oxidoreductase C-terminal domain-containing protein</fullName>
    </recommendedName>
</protein>